<dbReference type="OrthoDB" id="1931432at2759"/>
<accession>A0A9D4UIG2</accession>
<organism evidence="1 2">
    <name type="scientific">Adiantum capillus-veneris</name>
    <name type="common">Maidenhair fern</name>
    <dbReference type="NCBI Taxonomy" id="13818"/>
    <lineage>
        <taxon>Eukaryota</taxon>
        <taxon>Viridiplantae</taxon>
        <taxon>Streptophyta</taxon>
        <taxon>Embryophyta</taxon>
        <taxon>Tracheophyta</taxon>
        <taxon>Polypodiopsida</taxon>
        <taxon>Polypodiidae</taxon>
        <taxon>Polypodiales</taxon>
        <taxon>Pteridineae</taxon>
        <taxon>Pteridaceae</taxon>
        <taxon>Vittarioideae</taxon>
        <taxon>Adiantum</taxon>
    </lineage>
</organism>
<sequence>MDFPLTVFTARQSCKSLGYEVPSSRATPPLIRSSCRMSSSSKHWDVSTSRRKNLCRAMFSICSCERSSSLYRFHPPLHTPPRSALRVFAVDSSSPSSSDASEVEREEGMPVPGTITYRRSATQKHYEYFTDLETLGMESFSSELSRSMALSMGITESPMSKPNSTPASVSIDVKREGRDLRLDGIARTALALKCARCGVPVAERVFGEFSLLLTEQPVVEPSKHRVGVILGGGQPMAGEEEDIEDVLDLDLDDKMHFPKSEKTIDISKYIRDTVHLEIPLQSLCSLSCKGRCIECGVNFNKNSCNCATKANNEDRRQRWSALEKLKEQLDQEGR</sequence>
<proteinExistence type="predicted"/>
<comment type="caution">
    <text evidence="1">The sequence shown here is derived from an EMBL/GenBank/DDBJ whole genome shotgun (WGS) entry which is preliminary data.</text>
</comment>
<protein>
    <recommendedName>
        <fullName evidence="3">Large ribosomal RNA subunit accumulation protein YCED homolog 1, chloroplastic</fullName>
    </recommendedName>
</protein>
<gene>
    <name evidence="1" type="ORF">GOP47_0016414</name>
</gene>
<dbReference type="PANTHER" id="PTHR34374:SF1">
    <property type="entry name" value="LARGE RIBOSOMAL RNA SUBUNIT ACCUMULATION PROTEIN YCED HOMOLOG 1, CHLOROPLASTIC"/>
    <property type="match status" value="1"/>
</dbReference>
<name>A0A9D4UIG2_ADICA</name>
<dbReference type="AlphaFoldDB" id="A0A9D4UIG2"/>
<evidence type="ECO:0008006" key="3">
    <source>
        <dbReference type="Google" id="ProtNLM"/>
    </source>
</evidence>
<evidence type="ECO:0000313" key="2">
    <source>
        <dbReference type="Proteomes" id="UP000886520"/>
    </source>
</evidence>
<dbReference type="Proteomes" id="UP000886520">
    <property type="component" value="Chromosome 16"/>
</dbReference>
<evidence type="ECO:0000313" key="1">
    <source>
        <dbReference type="EMBL" id="KAI5068069.1"/>
    </source>
</evidence>
<dbReference type="InterPro" id="IPR003772">
    <property type="entry name" value="YceD"/>
</dbReference>
<dbReference type="EMBL" id="JABFUD020000016">
    <property type="protein sequence ID" value="KAI5068069.1"/>
    <property type="molecule type" value="Genomic_DNA"/>
</dbReference>
<keyword evidence="2" id="KW-1185">Reference proteome</keyword>
<reference evidence="1" key="1">
    <citation type="submission" date="2021-01" db="EMBL/GenBank/DDBJ databases">
        <title>Adiantum capillus-veneris genome.</title>
        <authorList>
            <person name="Fang Y."/>
            <person name="Liao Q."/>
        </authorList>
    </citation>
    <scope>NUCLEOTIDE SEQUENCE</scope>
    <source>
        <strain evidence="1">H3</strain>
        <tissue evidence="1">Leaf</tissue>
    </source>
</reference>
<dbReference type="Pfam" id="PF02620">
    <property type="entry name" value="YceD"/>
    <property type="match status" value="1"/>
</dbReference>
<dbReference type="PANTHER" id="PTHR34374">
    <property type="entry name" value="LARGE RIBOSOMAL RNA SUBUNIT ACCUMULATION PROTEIN YCED HOMOLOG 1, CHLOROPLASTIC"/>
    <property type="match status" value="1"/>
</dbReference>